<reference evidence="5" key="1">
    <citation type="journal article" date="2014" name="Proc. Natl. Acad. Sci. U.S.A.">
        <title>Extensive sampling of basidiomycete genomes demonstrates inadequacy of the white-rot/brown-rot paradigm for wood decay fungi.</title>
        <authorList>
            <person name="Riley R."/>
            <person name="Salamov A.A."/>
            <person name="Brown D.W."/>
            <person name="Nagy L.G."/>
            <person name="Floudas D."/>
            <person name="Held B.W."/>
            <person name="Levasseur A."/>
            <person name="Lombard V."/>
            <person name="Morin E."/>
            <person name="Otillar R."/>
            <person name="Lindquist E.A."/>
            <person name="Sun H."/>
            <person name="LaButti K.M."/>
            <person name="Schmutz J."/>
            <person name="Jabbour D."/>
            <person name="Luo H."/>
            <person name="Baker S.E."/>
            <person name="Pisabarro A.G."/>
            <person name="Walton J.D."/>
            <person name="Blanchette R.A."/>
            <person name="Henrissat B."/>
            <person name="Martin F."/>
            <person name="Cullen D."/>
            <person name="Hibbett D.S."/>
            <person name="Grigoriev I.V."/>
        </authorList>
    </citation>
    <scope>NUCLEOTIDE SEQUENCE [LARGE SCALE GENOMIC DNA]</scope>
    <source>
        <strain evidence="5">MUCL 33604</strain>
    </source>
</reference>
<feature type="compositionally biased region" description="Low complexity" evidence="3">
    <location>
        <begin position="79"/>
        <end position="92"/>
    </location>
</feature>
<dbReference type="GO" id="GO:0019888">
    <property type="term" value="F:protein phosphatase regulator activity"/>
    <property type="evidence" value="ECO:0007669"/>
    <property type="project" value="TreeGrafter"/>
</dbReference>
<dbReference type="InterPro" id="IPR051023">
    <property type="entry name" value="PP2A_Regulatory_Subunit_A"/>
</dbReference>
<sequence>MGIIVSLVDPRSLVQPILSSKAGAREEGRSTPPPRPASPSPLSQRNIQASRTVLSPSAMYPMASSSSSLLDDPYEARHPSPSYAYLSPSSPLHEGSPLPPFSSSPPLDTASSGPPSFIQTEAVDALGASHDALDLSFDDDSLSTLEKIYLFSQSKASFHRVYIAHTLVSFLPEVDPAEAVEYVLPLLTALVIDEAEDSVKEALATELVHIMWWFFTNCRLYLEVEGEEPPDTEDPLIPVAAFTPILGTLLLSPNGKIGGPARAAVVEMLVKMHKARGNDEDAGLFGKDEMLLFERELLYQVIIGMSRLDLDGEDGFGEDDGSDEDDGRPEVWWTAPSTPADPNLFPATPDVSFNPYFPALPTVPEEPGQLTSSTPSPPITSTETPSQVRPSPSSALPKAPAPSPSSFSTSSSGQSSLEATPELSPATQTSPSSSTPRLSPVSPPSPPEPLSPPFQPRLPDPIIRGRDPILDQEQPASGQPWHIENPVSRVVLEEYTPELSRRTPEVETPPLHPTSVFESDPEEPEHDTGEQAALGRLSSMSLMAAVAASGTLDEETQVAFVREVDRVGRDATYWVRREASFAVGALAKVVPFEIVISSLLPLFDSLRQDLVWQVRHSALFALPALLSRLSPQERQNLALKTLLPLSMDLSPQVRSGVLEALGEVIHSFHEDTEGPPAELIGLFLGRRESDVRHRWREGQKVILNGHITSKSKWTETLTTSALTHVEDPNRPLICAFNYPAVVLTLGKGRWDELRDEYLSLARNPAPRVRKTMAASVGEIAKIIGPENAKRDLMGVWLNAVKSEEWEERMKAIECLEVFIGALGKDEQSTVLDGLQAAWKAGLLKGWREREVATKSLQSLVGLVKDQPSRLTALLDLALQDDVAAVRMAAVNLISLFLTSFSEIRDKLAADIRMLATSSSFRKRNTFVACQEALVRSPAGAKIVLEDGFWEMIIILSTDSITDVRIAVARLVSLVRDRFFTSSLPPPVQHLIKGFRLDTSREVRAFFPLVNVINLTSDMPSSPTAIFSRPPPCRPD</sequence>
<evidence type="ECO:0008006" key="6">
    <source>
        <dbReference type="Google" id="ProtNLM"/>
    </source>
</evidence>
<dbReference type="AlphaFoldDB" id="A0A067Q3I5"/>
<dbReference type="SUPFAM" id="SSF48371">
    <property type="entry name" value="ARM repeat"/>
    <property type="match status" value="1"/>
</dbReference>
<feature type="compositionally biased region" description="Polar residues" evidence="3">
    <location>
        <begin position="44"/>
        <end position="53"/>
    </location>
</feature>
<dbReference type="InterPro" id="IPR016024">
    <property type="entry name" value="ARM-type_fold"/>
</dbReference>
<feature type="region of interest" description="Disordered" evidence="3">
    <location>
        <begin position="15"/>
        <end position="116"/>
    </location>
</feature>
<feature type="compositionally biased region" description="Low complexity" evidence="3">
    <location>
        <begin position="371"/>
        <end position="416"/>
    </location>
</feature>
<protein>
    <recommendedName>
        <fullName evidence="6">TOG domain-containing protein</fullName>
    </recommendedName>
</protein>
<keyword evidence="1" id="KW-0677">Repeat</keyword>
<dbReference type="GO" id="GO:0005737">
    <property type="term" value="C:cytoplasm"/>
    <property type="evidence" value="ECO:0007669"/>
    <property type="project" value="TreeGrafter"/>
</dbReference>
<feature type="region of interest" description="Disordered" evidence="3">
    <location>
        <begin position="311"/>
        <end position="485"/>
    </location>
</feature>
<name>A0A067Q3I5_9AGAM</name>
<dbReference type="HOGENOM" id="CLU_006095_0_0_1"/>
<organism evidence="4 5">
    <name type="scientific">Jaapia argillacea MUCL 33604</name>
    <dbReference type="NCBI Taxonomy" id="933084"/>
    <lineage>
        <taxon>Eukaryota</taxon>
        <taxon>Fungi</taxon>
        <taxon>Dikarya</taxon>
        <taxon>Basidiomycota</taxon>
        <taxon>Agaricomycotina</taxon>
        <taxon>Agaricomycetes</taxon>
        <taxon>Agaricomycetidae</taxon>
        <taxon>Jaapiales</taxon>
        <taxon>Jaapiaceae</taxon>
        <taxon>Jaapia</taxon>
    </lineage>
</organism>
<gene>
    <name evidence="4" type="ORF">JAAARDRAFT_190873</name>
</gene>
<feature type="compositionally biased region" description="Acidic residues" evidence="3">
    <location>
        <begin position="311"/>
        <end position="327"/>
    </location>
</feature>
<dbReference type="PANTHER" id="PTHR10648">
    <property type="entry name" value="SERINE/THREONINE-PROTEIN PHOSPHATASE PP2A 65 KDA REGULATORY SUBUNIT"/>
    <property type="match status" value="1"/>
</dbReference>
<dbReference type="OrthoDB" id="340346at2759"/>
<feature type="repeat" description="HEAT" evidence="2">
    <location>
        <begin position="753"/>
        <end position="791"/>
    </location>
</feature>
<feature type="region of interest" description="Disordered" evidence="3">
    <location>
        <begin position="498"/>
        <end position="530"/>
    </location>
</feature>
<feature type="compositionally biased region" description="Low complexity" evidence="3">
    <location>
        <begin position="54"/>
        <end position="71"/>
    </location>
</feature>
<dbReference type="InterPro" id="IPR021133">
    <property type="entry name" value="HEAT_type_2"/>
</dbReference>
<evidence type="ECO:0000313" key="4">
    <source>
        <dbReference type="EMBL" id="KDQ60720.1"/>
    </source>
</evidence>
<evidence type="ECO:0000256" key="2">
    <source>
        <dbReference type="PROSITE-ProRule" id="PRU00103"/>
    </source>
</evidence>
<feature type="compositionally biased region" description="Pro residues" evidence="3">
    <location>
        <begin position="441"/>
        <end position="459"/>
    </location>
</feature>
<dbReference type="STRING" id="933084.A0A067Q3I5"/>
<keyword evidence="5" id="KW-1185">Reference proteome</keyword>
<dbReference type="Gene3D" id="1.25.10.10">
    <property type="entry name" value="Leucine-rich Repeat Variant"/>
    <property type="match status" value="1"/>
</dbReference>
<dbReference type="PANTHER" id="PTHR10648:SF1">
    <property type="entry name" value="SERINE_THREONINE-PROTEIN PHOSPHATASE 4 REGULATORY SUBUNIT 1"/>
    <property type="match status" value="1"/>
</dbReference>
<evidence type="ECO:0000256" key="1">
    <source>
        <dbReference type="ARBA" id="ARBA00022737"/>
    </source>
</evidence>
<dbReference type="InterPro" id="IPR011989">
    <property type="entry name" value="ARM-like"/>
</dbReference>
<dbReference type="Proteomes" id="UP000027265">
    <property type="component" value="Unassembled WGS sequence"/>
</dbReference>
<dbReference type="InParanoid" id="A0A067Q3I5"/>
<proteinExistence type="predicted"/>
<feature type="compositionally biased region" description="Low complexity" evidence="3">
    <location>
        <begin position="423"/>
        <end position="440"/>
    </location>
</feature>
<accession>A0A067Q3I5</accession>
<feature type="repeat" description="HEAT" evidence="2">
    <location>
        <begin position="599"/>
        <end position="637"/>
    </location>
</feature>
<evidence type="ECO:0000256" key="3">
    <source>
        <dbReference type="SAM" id="MobiDB-lite"/>
    </source>
</evidence>
<evidence type="ECO:0000313" key="5">
    <source>
        <dbReference type="Proteomes" id="UP000027265"/>
    </source>
</evidence>
<dbReference type="PROSITE" id="PS50077">
    <property type="entry name" value="HEAT_REPEAT"/>
    <property type="match status" value="2"/>
</dbReference>
<dbReference type="EMBL" id="KL197713">
    <property type="protein sequence ID" value="KDQ60720.1"/>
    <property type="molecule type" value="Genomic_DNA"/>
</dbReference>